<dbReference type="RefSeq" id="WP_304484749.1">
    <property type="nucleotide sequence ID" value="NZ_JAUQOQ010000012.1"/>
</dbReference>
<evidence type="ECO:0000313" key="1">
    <source>
        <dbReference type="EMBL" id="MFB3801584.1"/>
    </source>
</evidence>
<organism evidence="1 2">
    <name type="scientific">Pseudomonas boreofloridensis</name>
    <dbReference type="NCBI Taxonomy" id="3064348"/>
    <lineage>
        <taxon>Bacteria</taxon>
        <taxon>Pseudomonadati</taxon>
        <taxon>Pseudomonadota</taxon>
        <taxon>Gammaproteobacteria</taxon>
        <taxon>Pseudomonadales</taxon>
        <taxon>Pseudomonadaceae</taxon>
        <taxon>Pseudomonas</taxon>
    </lineage>
</organism>
<dbReference type="InterPro" id="IPR001668">
    <property type="entry name" value="Mob_Pre"/>
</dbReference>
<keyword evidence="2" id="KW-1185">Reference proteome</keyword>
<dbReference type="NCBIfam" id="NF041497">
    <property type="entry name" value="MobV"/>
    <property type="match status" value="1"/>
</dbReference>
<comment type="caution">
    <text evidence="1">The sequence shown here is derived from an EMBL/GenBank/DDBJ whole genome shotgun (WGS) entry which is preliminary data.</text>
</comment>
<proteinExistence type="predicted"/>
<gene>
    <name evidence="1" type="primary">mobV</name>
    <name evidence="1" type="ORF">ACE1YR_14290</name>
</gene>
<dbReference type="CDD" id="cd17242">
    <property type="entry name" value="MobM_relaxase"/>
    <property type="match status" value="1"/>
</dbReference>
<dbReference type="Pfam" id="PF01076">
    <property type="entry name" value="Mob_Pre"/>
    <property type="match status" value="1"/>
</dbReference>
<name>A0ABV4ZDA8_9PSED</name>
<dbReference type="EMBL" id="JBHFXX010000011">
    <property type="protein sequence ID" value="MFB3801584.1"/>
    <property type="molecule type" value="Genomic_DNA"/>
</dbReference>
<sequence length="316" mass="34926">MPHAILRTKKLKSITGVMGSGRHTFREIPTPNSDGAPSMHICGATSSAELARAVLTRLPMKRRRDAVLCIEYLITASPEAFKRHGGAMPDTGGYFYRAMAWLRARHGAANIACAELHLDERTPHLVAYITPLTQDGRLSARDFLGGPAKLRKMQTDFHHSCGEPFGLSRGIEGSKASHQKIAQYYRALAAPKPVVTRADLAAAAVGIYTQSYMALLGRAKASATHVKLQAKAMLALREREAALGRWQVQLKHSQRRLEDRELALERQADRLNEVDRALELALLKADYERTRADELELKLCSAIKKSPILNMGNMAL</sequence>
<reference evidence="1 2" key="1">
    <citation type="submission" date="2024-09" db="EMBL/GenBank/DDBJ databases">
        <authorList>
            <person name="Fullem K."/>
        </authorList>
    </citation>
    <scope>NUCLEOTIDE SEQUENCE [LARGE SCALE GENOMIC DNA]</scope>
    <source>
        <strain evidence="2">K1(2024)</strain>
    </source>
</reference>
<accession>A0ABV4ZDA8</accession>
<evidence type="ECO:0000313" key="2">
    <source>
        <dbReference type="Proteomes" id="UP001577047"/>
    </source>
</evidence>
<dbReference type="Proteomes" id="UP001577047">
    <property type="component" value="Unassembled WGS sequence"/>
</dbReference>
<dbReference type="Gene3D" id="3.30.930.30">
    <property type="match status" value="1"/>
</dbReference>
<protein>
    <submittedName>
        <fullName evidence="1">MobV family relaxase</fullName>
    </submittedName>
</protein>